<keyword evidence="2" id="KW-1185">Reference proteome</keyword>
<dbReference type="HOGENOM" id="CLU_1256481_0_0_1"/>
<dbReference type="Proteomes" id="UP000054018">
    <property type="component" value="Unassembled WGS sequence"/>
</dbReference>
<name>A0A0C9XIC0_9AGAM</name>
<dbReference type="AlphaFoldDB" id="A0A0C9XIC0"/>
<dbReference type="OrthoDB" id="2614979at2759"/>
<gene>
    <name evidence="1" type="ORF">PISMIDRAFT_19046</name>
</gene>
<dbReference type="EMBL" id="KN834127">
    <property type="protein sequence ID" value="KIK12040.1"/>
    <property type="molecule type" value="Genomic_DNA"/>
</dbReference>
<accession>A0A0C9XIC0</accession>
<sequence>MDALDVDFVELQVGGGGWAKASPPPILTPTCLRTAIKATNQDGGLISKAQLHHNQQTTSLAPVADISGCSAGDNPSFASPEVRCASELFLTSHDHGDSEGFGDAICAQLDTVCCDSPMPRAKPLDHRQRGLEGHGDAVCVDLEAGPRESLTLREEPLGEVQISLMEHSDTGLDTGTVTNPTH</sequence>
<evidence type="ECO:0000313" key="1">
    <source>
        <dbReference type="EMBL" id="KIK12040.1"/>
    </source>
</evidence>
<organism evidence="1 2">
    <name type="scientific">Pisolithus microcarpus 441</name>
    <dbReference type="NCBI Taxonomy" id="765257"/>
    <lineage>
        <taxon>Eukaryota</taxon>
        <taxon>Fungi</taxon>
        <taxon>Dikarya</taxon>
        <taxon>Basidiomycota</taxon>
        <taxon>Agaricomycotina</taxon>
        <taxon>Agaricomycetes</taxon>
        <taxon>Agaricomycetidae</taxon>
        <taxon>Boletales</taxon>
        <taxon>Sclerodermatineae</taxon>
        <taxon>Pisolithaceae</taxon>
        <taxon>Pisolithus</taxon>
    </lineage>
</organism>
<reference evidence="2" key="2">
    <citation type="submission" date="2015-01" db="EMBL/GenBank/DDBJ databases">
        <title>Evolutionary Origins and Diversification of the Mycorrhizal Mutualists.</title>
        <authorList>
            <consortium name="DOE Joint Genome Institute"/>
            <consortium name="Mycorrhizal Genomics Consortium"/>
            <person name="Kohler A."/>
            <person name="Kuo A."/>
            <person name="Nagy L.G."/>
            <person name="Floudas D."/>
            <person name="Copeland A."/>
            <person name="Barry K.W."/>
            <person name="Cichocki N."/>
            <person name="Veneault-Fourrey C."/>
            <person name="LaButti K."/>
            <person name="Lindquist E.A."/>
            <person name="Lipzen A."/>
            <person name="Lundell T."/>
            <person name="Morin E."/>
            <person name="Murat C."/>
            <person name="Riley R."/>
            <person name="Ohm R."/>
            <person name="Sun H."/>
            <person name="Tunlid A."/>
            <person name="Henrissat B."/>
            <person name="Grigoriev I.V."/>
            <person name="Hibbett D.S."/>
            <person name="Martin F."/>
        </authorList>
    </citation>
    <scope>NUCLEOTIDE SEQUENCE [LARGE SCALE GENOMIC DNA]</scope>
    <source>
        <strain evidence="2">441</strain>
    </source>
</reference>
<evidence type="ECO:0000313" key="2">
    <source>
        <dbReference type="Proteomes" id="UP000054018"/>
    </source>
</evidence>
<reference evidence="1 2" key="1">
    <citation type="submission" date="2014-04" db="EMBL/GenBank/DDBJ databases">
        <authorList>
            <consortium name="DOE Joint Genome Institute"/>
            <person name="Kuo A."/>
            <person name="Kohler A."/>
            <person name="Costa M.D."/>
            <person name="Nagy L.G."/>
            <person name="Floudas D."/>
            <person name="Copeland A."/>
            <person name="Barry K.W."/>
            <person name="Cichocki N."/>
            <person name="Veneault-Fourrey C."/>
            <person name="LaButti K."/>
            <person name="Lindquist E.A."/>
            <person name="Lipzen A."/>
            <person name="Lundell T."/>
            <person name="Morin E."/>
            <person name="Murat C."/>
            <person name="Sun H."/>
            <person name="Tunlid A."/>
            <person name="Henrissat B."/>
            <person name="Grigoriev I.V."/>
            <person name="Hibbett D.S."/>
            <person name="Martin F."/>
            <person name="Nordberg H.P."/>
            <person name="Cantor M.N."/>
            <person name="Hua S.X."/>
        </authorList>
    </citation>
    <scope>NUCLEOTIDE SEQUENCE [LARGE SCALE GENOMIC DNA]</scope>
    <source>
        <strain evidence="1 2">441</strain>
    </source>
</reference>
<protein>
    <submittedName>
        <fullName evidence="1">Unplaced genomic scaffold scaffold_443, whole genome shotgun sequence</fullName>
    </submittedName>
</protein>
<proteinExistence type="predicted"/>